<gene>
    <name evidence="2" type="ORF">S01H4_39101</name>
</gene>
<keyword evidence="1" id="KW-1133">Transmembrane helix</keyword>
<feature type="transmembrane region" description="Helical" evidence="1">
    <location>
        <begin position="194"/>
        <end position="218"/>
    </location>
</feature>
<comment type="caution">
    <text evidence="2">The sequence shown here is derived from an EMBL/GenBank/DDBJ whole genome shotgun (WGS) entry which is preliminary data.</text>
</comment>
<keyword evidence="1" id="KW-0472">Membrane</keyword>
<feature type="transmembrane region" description="Helical" evidence="1">
    <location>
        <begin position="109"/>
        <end position="130"/>
    </location>
</feature>
<sequence>MVVGDLFLTFLFNRIIPVDKRVSKIIIRQSAIFGGTVTFWIWLVPFFVIYLYLFMLIADIIILNVTFIVILSIVMFALGSRIILWYATSIKMWDATMKNAPYVKKKASRVNLVWLIINIPLRIFFFILSFNEGDLYSDILATFWADDNWPTAYETLLPILTSELIIAIINVIIGLIVVLKVYKRKLKDSIKFVILSQVVIYLVTIFVTIILGLFQSLVVSYQYNLPDPRIPLRANSA</sequence>
<organism evidence="2">
    <name type="scientific">marine sediment metagenome</name>
    <dbReference type="NCBI Taxonomy" id="412755"/>
    <lineage>
        <taxon>unclassified sequences</taxon>
        <taxon>metagenomes</taxon>
        <taxon>ecological metagenomes</taxon>
    </lineage>
</organism>
<dbReference type="EMBL" id="BART01021148">
    <property type="protein sequence ID" value="GAG96713.1"/>
    <property type="molecule type" value="Genomic_DNA"/>
</dbReference>
<feature type="transmembrane region" description="Helical" evidence="1">
    <location>
        <begin position="164"/>
        <end position="182"/>
    </location>
</feature>
<feature type="non-terminal residue" evidence="2">
    <location>
        <position position="237"/>
    </location>
</feature>
<protein>
    <submittedName>
        <fullName evidence="2">Uncharacterized protein</fullName>
    </submittedName>
</protein>
<evidence type="ECO:0000313" key="2">
    <source>
        <dbReference type="EMBL" id="GAG96713.1"/>
    </source>
</evidence>
<proteinExistence type="predicted"/>
<keyword evidence="1" id="KW-0812">Transmembrane</keyword>
<accession>X1CKG5</accession>
<feature type="transmembrane region" description="Helical" evidence="1">
    <location>
        <begin position="31"/>
        <end position="54"/>
    </location>
</feature>
<evidence type="ECO:0000256" key="1">
    <source>
        <dbReference type="SAM" id="Phobius"/>
    </source>
</evidence>
<dbReference type="AlphaFoldDB" id="X1CKG5"/>
<feature type="transmembrane region" description="Helical" evidence="1">
    <location>
        <begin position="60"/>
        <end position="88"/>
    </location>
</feature>
<reference evidence="2" key="1">
    <citation type="journal article" date="2014" name="Front. Microbiol.">
        <title>High frequency of phylogenetically diverse reductive dehalogenase-homologous genes in deep subseafloor sedimentary metagenomes.</title>
        <authorList>
            <person name="Kawai M."/>
            <person name="Futagami T."/>
            <person name="Toyoda A."/>
            <person name="Takaki Y."/>
            <person name="Nishi S."/>
            <person name="Hori S."/>
            <person name="Arai W."/>
            <person name="Tsubouchi T."/>
            <person name="Morono Y."/>
            <person name="Uchiyama I."/>
            <person name="Ito T."/>
            <person name="Fujiyama A."/>
            <person name="Inagaki F."/>
            <person name="Takami H."/>
        </authorList>
    </citation>
    <scope>NUCLEOTIDE SEQUENCE</scope>
    <source>
        <strain evidence="2">Expedition CK06-06</strain>
    </source>
</reference>
<name>X1CKG5_9ZZZZ</name>